<dbReference type="Pfam" id="PF00194">
    <property type="entry name" value="Carb_anhydrase"/>
    <property type="match status" value="1"/>
</dbReference>
<accession>A0AAV5SJ06</accession>
<dbReference type="GO" id="GO:0004089">
    <property type="term" value="F:carbonate dehydratase activity"/>
    <property type="evidence" value="ECO:0007669"/>
    <property type="project" value="UniProtKB-EC"/>
</dbReference>
<dbReference type="InterPro" id="IPR023561">
    <property type="entry name" value="Carbonic_anhydrase_a-class"/>
</dbReference>
<dbReference type="SMART" id="SM01057">
    <property type="entry name" value="Carb_anhydrase"/>
    <property type="match status" value="1"/>
</dbReference>
<evidence type="ECO:0000313" key="9">
    <source>
        <dbReference type="Proteomes" id="UP001432027"/>
    </source>
</evidence>
<evidence type="ECO:0000256" key="1">
    <source>
        <dbReference type="ARBA" id="ARBA00010718"/>
    </source>
</evidence>
<dbReference type="SUPFAM" id="SSF51069">
    <property type="entry name" value="Carbonic anhydrase"/>
    <property type="match status" value="1"/>
</dbReference>
<keyword evidence="4" id="KW-0862">Zinc</keyword>
<comment type="similarity">
    <text evidence="1">Belongs to the alpha-carbonic anhydrase family.</text>
</comment>
<dbReference type="Gene3D" id="3.10.200.10">
    <property type="entry name" value="Alpha carbonic anhydrase"/>
    <property type="match status" value="1"/>
</dbReference>
<keyword evidence="3" id="KW-0479">Metal-binding</keyword>
<organism evidence="8 9">
    <name type="scientific">Pristionchus entomophagus</name>
    <dbReference type="NCBI Taxonomy" id="358040"/>
    <lineage>
        <taxon>Eukaryota</taxon>
        <taxon>Metazoa</taxon>
        <taxon>Ecdysozoa</taxon>
        <taxon>Nematoda</taxon>
        <taxon>Chromadorea</taxon>
        <taxon>Rhabditida</taxon>
        <taxon>Rhabditina</taxon>
        <taxon>Diplogasteromorpha</taxon>
        <taxon>Diplogasteroidea</taxon>
        <taxon>Neodiplogasteridae</taxon>
        <taxon>Pristionchus</taxon>
    </lineage>
</organism>
<sequence>ERQRSPVALDTVIAEEGWSVRDALHFEYGRQPAAIDCRDHHGHWEVRMNGQQKLHIAYLNETFALQQFHMHWGDTVDNPGSEHVLNGRRSTAEIHFVHRNMRYATVKEALGKPAGIAVLGVLVDTLDDNREVIDRR</sequence>
<dbReference type="EMBL" id="BTSX01000002">
    <property type="protein sequence ID" value="GMS82894.1"/>
    <property type="molecule type" value="Genomic_DNA"/>
</dbReference>
<evidence type="ECO:0000256" key="4">
    <source>
        <dbReference type="ARBA" id="ARBA00022833"/>
    </source>
</evidence>
<evidence type="ECO:0000256" key="3">
    <source>
        <dbReference type="ARBA" id="ARBA00022723"/>
    </source>
</evidence>
<dbReference type="PANTHER" id="PTHR18952:SF265">
    <property type="entry name" value="CARBONIC ANHYDRASE"/>
    <property type="match status" value="1"/>
</dbReference>
<dbReference type="PROSITE" id="PS51144">
    <property type="entry name" value="ALPHA_CA_2"/>
    <property type="match status" value="1"/>
</dbReference>
<dbReference type="InterPro" id="IPR036398">
    <property type="entry name" value="CA_dom_sf"/>
</dbReference>
<evidence type="ECO:0000259" key="7">
    <source>
        <dbReference type="PROSITE" id="PS51144"/>
    </source>
</evidence>
<evidence type="ECO:0000313" key="8">
    <source>
        <dbReference type="EMBL" id="GMS82894.1"/>
    </source>
</evidence>
<dbReference type="EC" id="4.2.1.1" evidence="2"/>
<feature type="non-terminal residue" evidence="8">
    <location>
        <position position="1"/>
    </location>
</feature>
<keyword evidence="9" id="KW-1185">Reference proteome</keyword>
<dbReference type="InterPro" id="IPR001148">
    <property type="entry name" value="CA_dom"/>
</dbReference>
<protein>
    <recommendedName>
        <fullName evidence="2">carbonic anhydrase</fullName>
        <ecNumber evidence="2">4.2.1.1</ecNumber>
    </recommendedName>
</protein>
<evidence type="ECO:0000256" key="2">
    <source>
        <dbReference type="ARBA" id="ARBA00012925"/>
    </source>
</evidence>
<name>A0AAV5SJ06_9BILA</name>
<feature type="domain" description="Alpha-carbonic anhydrase" evidence="7">
    <location>
        <begin position="1"/>
        <end position="136"/>
    </location>
</feature>
<evidence type="ECO:0000256" key="5">
    <source>
        <dbReference type="ARBA" id="ARBA00023239"/>
    </source>
</evidence>
<gene>
    <name evidence="8" type="ORF">PENTCL1PPCAC_5069</name>
</gene>
<dbReference type="AlphaFoldDB" id="A0AAV5SJ06"/>
<evidence type="ECO:0000256" key="6">
    <source>
        <dbReference type="ARBA" id="ARBA00048348"/>
    </source>
</evidence>
<reference evidence="8" key="1">
    <citation type="submission" date="2023-10" db="EMBL/GenBank/DDBJ databases">
        <title>Genome assembly of Pristionchus species.</title>
        <authorList>
            <person name="Yoshida K."/>
            <person name="Sommer R.J."/>
        </authorList>
    </citation>
    <scope>NUCLEOTIDE SEQUENCE</scope>
    <source>
        <strain evidence="8">RS0144</strain>
    </source>
</reference>
<dbReference type="Proteomes" id="UP001432027">
    <property type="component" value="Unassembled WGS sequence"/>
</dbReference>
<comment type="caution">
    <text evidence="8">The sequence shown here is derived from an EMBL/GenBank/DDBJ whole genome shotgun (WGS) entry which is preliminary data.</text>
</comment>
<proteinExistence type="inferred from homology"/>
<dbReference type="GO" id="GO:0008270">
    <property type="term" value="F:zinc ion binding"/>
    <property type="evidence" value="ECO:0007669"/>
    <property type="project" value="InterPro"/>
</dbReference>
<keyword evidence="5" id="KW-0456">Lyase</keyword>
<dbReference type="PANTHER" id="PTHR18952">
    <property type="entry name" value="CARBONIC ANHYDRASE"/>
    <property type="match status" value="1"/>
</dbReference>
<comment type="catalytic activity">
    <reaction evidence="6">
        <text>hydrogencarbonate + H(+) = CO2 + H2O</text>
        <dbReference type="Rhea" id="RHEA:10748"/>
        <dbReference type="ChEBI" id="CHEBI:15377"/>
        <dbReference type="ChEBI" id="CHEBI:15378"/>
        <dbReference type="ChEBI" id="CHEBI:16526"/>
        <dbReference type="ChEBI" id="CHEBI:17544"/>
        <dbReference type="EC" id="4.2.1.1"/>
    </reaction>
</comment>